<accession>A0A8D8UJ92</accession>
<dbReference type="EMBL" id="HBUF01342128">
    <property type="protein sequence ID" value="CAG6704985.1"/>
    <property type="molecule type" value="Transcribed_RNA"/>
</dbReference>
<reference evidence="1" key="1">
    <citation type="submission" date="2021-05" db="EMBL/GenBank/DDBJ databases">
        <authorList>
            <person name="Alioto T."/>
            <person name="Alioto T."/>
            <person name="Gomez Garrido J."/>
        </authorList>
    </citation>
    <scope>NUCLEOTIDE SEQUENCE</scope>
</reference>
<protein>
    <submittedName>
        <fullName evidence="1">Uncharacterized protein</fullName>
    </submittedName>
</protein>
<sequence length="111" mass="12431">MKLLKTRQSHHFGTKPGPKIRHHLPSVHCIFFSFHHLTVAGFPNPNISSLHCLLSLVYLQKKGGPLNIQYSAASCPFCREISSLAVSIITGFFHPQPFPELRACGFPLFSF</sequence>
<dbReference type="EMBL" id="HBUF01342127">
    <property type="protein sequence ID" value="CAG6704983.1"/>
    <property type="molecule type" value="Transcribed_RNA"/>
</dbReference>
<dbReference type="AlphaFoldDB" id="A0A8D8UJ92"/>
<name>A0A8D8UJ92_9HEMI</name>
<evidence type="ECO:0000313" key="1">
    <source>
        <dbReference type="EMBL" id="CAG6704981.1"/>
    </source>
</evidence>
<proteinExistence type="predicted"/>
<dbReference type="EMBL" id="HBUF01342126">
    <property type="protein sequence ID" value="CAG6704981.1"/>
    <property type="molecule type" value="Transcribed_RNA"/>
</dbReference>
<organism evidence="1">
    <name type="scientific">Cacopsylla melanoneura</name>
    <dbReference type="NCBI Taxonomy" id="428564"/>
    <lineage>
        <taxon>Eukaryota</taxon>
        <taxon>Metazoa</taxon>
        <taxon>Ecdysozoa</taxon>
        <taxon>Arthropoda</taxon>
        <taxon>Hexapoda</taxon>
        <taxon>Insecta</taxon>
        <taxon>Pterygota</taxon>
        <taxon>Neoptera</taxon>
        <taxon>Paraneoptera</taxon>
        <taxon>Hemiptera</taxon>
        <taxon>Sternorrhyncha</taxon>
        <taxon>Psylloidea</taxon>
        <taxon>Psyllidae</taxon>
        <taxon>Psyllinae</taxon>
        <taxon>Cacopsylla</taxon>
    </lineage>
</organism>
<dbReference type="EMBL" id="HBUF01342125">
    <property type="protein sequence ID" value="CAG6704979.1"/>
    <property type="molecule type" value="Transcribed_RNA"/>
</dbReference>